<dbReference type="GO" id="GO:0030313">
    <property type="term" value="C:cell envelope"/>
    <property type="evidence" value="ECO:0007669"/>
    <property type="project" value="UniProtKB-SubCell"/>
</dbReference>
<evidence type="ECO:0000256" key="5">
    <source>
        <dbReference type="ARBA" id="ARBA00023284"/>
    </source>
</evidence>
<evidence type="ECO:0000256" key="2">
    <source>
        <dbReference type="ARBA" id="ARBA00022748"/>
    </source>
</evidence>
<keyword evidence="5" id="KW-0676">Redox-active center</keyword>
<evidence type="ECO:0000256" key="3">
    <source>
        <dbReference type="ARBA" id="ARBA00022968"/>
    </source>
</evidence>
<accession>A0A930VPZ0</accession>
<dbReference type="EMBL" id="JADKPO010000009">
    <property type="protein sequence ID" value="MBF4767830.1"/>
    <property type="molecule type" value="Genomic_DNA"/>
</dbReference>
<dbReference type="GO" id="GO:0017004">
    <property type="term" value="P:cytochrome complex assembly"/>
    <property type="evidence" value="ECO:0007669"/>
    <property type="project" value="UniProtKB-KW"/>
</dbReference>
<protein>
    <submittedName>
        <fullName evidence="8">TlpA family protein disulfide reductase</fullName>
    </submittedName>
</protein>
<feature type="chain" id="PRO_5039258597" evidence="6">
    <location>
        <begin position="27"/>
        <end position="203"/>
    </location>
</feature>
<dbReference type="Gene3D" id="3.40.30.10">
    <property type="entry name" value="Glutaredoxin"/>
    <property type="match status" value="1"/>
</dbReference>
<keyword evidence="3" id="KW-0812">Transmembrane</keyword>
<keyword evidence="6" id="KW-0732">Signal</keyword>
<keyword evidence="2" id="KW-0201">Cytochrome c-type biogenesis</keyword>
<dbReference type="Pfam" id="PF00578">
    <property type="entry name" value="AhpC-TSA"/>
    <property type="match status" value="1"/>
</dbReference>
<dbReference type="GO" id="GO:0016491">
    <property type="term" value="F:oxidoreductase activity"/>
    <property type="evidence" value="ECO:0007669"/>
    <property type="project" value="InterPro"/>
</dbReference>
<proteinExistence type="predicted"/>
<dbReference type="Proteomes" id="UP000660668">
    <property type="component" value="Unassembled WGS sequence"/>
</dbReference>
<evidence type="ECO:0000313" key="9">
    <source>
        <dbReference type="Proteomes" id="UP000660668"/>
    </source>
</evidence>
<reference evidence="8" key="1">
    <citation type="submission" date="2020-11" db="EMBL/GenBank/DDBJ databases">
        <title>Nocardioides cynanchi sp. nov., isolated from soil of rhizosphere of Cynanchum wilfordii.</title>
        <authorList>
            <person name="Lee J.-S."/>
            <person name="Suh M.K."/>
            <person name="Kim J.-S."/>
        </authorList>
    </citation>
    <scope>NUCLEOTIDE SEQUENCE</scope>
    <source>
        <strain evidence="8">KCTC 19276</strain>
    </source>
</reference>
<dbReference type="GO" id="GO:0016209">
    <property type="term" value="F:antioxidant activity"/>
    <property type="evidence" value="ECO:0007669"/>
    <property type="project" value="InterPro"/>
</dbReference>
<dbReference type="InterPro" id="IPR036249">
    <property type="entry name" value="Thioredoxin-like_sf"/>
</dbReference>
<keyword evidence="9" id="KW-1185">Reference proteome</keyword>
<evidence type="ECO:0000256" key="6">
    <source>
        <dbReference type="SAM" id="SignalP"/>
    </source>
</evidence>
<dbReference type="RefSeq" id="WP_194695976.1">
    <property type="nucleotide sequence ID" value="NZ_JADKPO010000009.1"/>
</dbReference>
<evidence type="ECO:0000259" key="7">
    <source>
        <dbReference type="PROSITE" id="PS51352"/>
    </source>
</evidence>
<evidence type="ECO:0000313" key="8">
    <source>
        <dbReference type="EMBL" id="MBF4767830.1"/>
    </source>
</evidence>
<keyword evidence="3" id="KW-0735">Signal-anchor</keyword>
<dbReference type="InterPro" id="IPR013766">
    <property type="entry name" value="Thioredoxin_domain"/>
</dbReference>
<dbReference type="InterPro" id="IPR050553">
    <property type="entry name" value="Thioredoxin_ResA/DsbE_sf"/>
</dbReference>
<evidence type="ECO:0000256" key="1">
    <source>
        <dbReference type="ARBA" id="ARBA00004196"/>
    </source>
</evidence>
<gene>
    <name evidence="8" type="ORF">ISU10_08640</name>
</gene>
<name>A0A930VPZ0_9ACTN</name>
<keyword evidence="4" id="KW-1015">Disulfide bond</keyword>
<sequence length="203" mass="21134">MTLARRSAFALVAAAVLLVATACADAGVPEASIDVGTPELVRAKAAAGVEPCAPGPGPKVVGGMPSVDLPCLGGGRDVDVSSLRGPMLVSIWAYWCQPCRDEMPVLQAFYSAHGDRVPVLGIDYLDTQPGGALSLMESTGATYPSLADPYGDLSAQAPLPAIRGLPFLLLIDADGKVAFILNKQVTSRRELLDLVDEHLGVRL</sequence>
<dbReference type="PROSITE" id="PS51352">
    <property type="entry name" value="THIOREDOXIN_2"/>
    <property type="match status" value="1"/>
</dbReference>
<feature type="signal peptide" evidence="6">
    <location>
        <begin position="1"/>
        <end position="26"/>
    </location>
</feature>
<dbReference type="PROSITE" id="PS51257">
    <property type="entry name" value="PROKAR_LIPOPROTEIN"/>
    <property type="match status" value="1"/>
</dbReference>
<dbReference type="CDD" id="cd02966">
    <property type="entry name" value="TlpA_like_family"/>
    <property type="match status" value="1"/>
</dbReference>
<dbReference type="PANTHER" id="PTHR42852">
    <property type="entry name" value="THIOL:DISULFIDE INTERCHANGE PROTEIN DSBE"/>
    <property type="match status" value="1"/>
</dbReference>
<dbReference type="InterPro" id="IPR000866">
    <property type="entry name" value="AhpC/TSA"/>
</dbReference>
<dbReference type="SUPFAM" id="SSF52833">
    <property type="entry name" value="Thioredoxin-like"/>
    <property type="match status" value="1"/>
</dbReference>
<feature type="domain" description="Thioredoxin" evidence="7">
    <location>
        <begin position="58"/>
        <end position="200"/>
    </location>
</feature>
<evidence type="ECO:0000256" key="4">
    <source>
        <dbReference type="ARBA" id="ARBA00023157"/>
    </source>
</evidence>
<comment type="caution">
    <text evidence="8">The sequence shown here is derived from an EMBL/GenBank/DDBJ whole genome shotgun (WGS) entry which is preliminary data.</text>
</comment>
<comment type="subcellular location">
    <subcellularLocation>
        <location evidence="1">Cell envelope</location>
    </subcellularLocation>
</comment>
<dbReference type="PANTHER" id="PTHR42852:SF6">
    <property type="entry name" value="THIOL:DISULFIDE INTERCHANGE PROTEIN DSBE"/>
    <property type="match status" value="1"/>
</dbReference>
<organism evidence="8 9">
    <name type="scientific">Nocardioides agariphilus</name>
    <dbReference type="NCBI Taxonomy" id="433664"/>
    <lineage>
        <taxon>Bacteria</taxon>
        <taxon>Bacillati</taxon>
        <taxon>Actinomycetota</taxon>
        <taxon>Actinomycetes</taxon>
        <taxon>Propionibacteriales</taxon>
        <taxon>Nocardioidaceae</taxon>
        <taxon>Nocardioides</taxon>
    </lineage>
</organism>
<dbReference type="AlphaFoldDB" id="A0A930VPZ0"/>